<evidence type="ECO:0000313" key="2">
    <source>
        <dbReference type="Proteomes" id="UP000603728"/>
    </source>
</evidence>
<protein>
    <recommendedName>
        <fullName evidence="3">Type I restriction enzyme R protein N-terminal domain-containing protein</fullName>
    </recommendedName>
</protein>
<dbReference type="Proteomes" id="UP000603728">
    <property type="component" value="Unassembled WGS sequence"/>
</dbReference>
<dbReference type="EMBL" id="JAERSF010000002">
    <property type="protein sequence ID" value="MBL0737672.1"/>
    <property type="molecule type" value="Genomic_DNA"/>
</dbReference>
<accession>A0ABS1KEQ1</accession>
<keyword evidence="2" id="KW-1185">Reference proteome</keyword>
<name>A0ABS1KEQ1_9FLAO</name>
<evidence type="ECO:0008006" key="3">
    <source>
        <dbReference type="Google" id="ProtNLM"/>
    </source>
</evidence>
<dbReference type="RefSeq" id="WP_202002120.1">
    <property type="nucleotide sequence ID" value="NZ_JAERSF010000002.1"/>
</dbReference>
<sequence>MEIETIRNIIRKALEELVDKDDEIFKQKLPKLGKSTEKERKLNRELHETALNHRFAFYLENGLINKNLTTYNVDIEYNRNFSNPKSVKMEGIKIPVRPDILIHKRMKTSESDSHLLIIEAKKGKPSDHDIEKVKAFMNDTDYKYKYGLTVSYAFNQNQVETILYSKSKNNKIEKEKINVKRKSYS</sequence>
<proteinExistence type="predicted"/>
<gene>
    <name evidence="1" type="ORF">JI750_12270</name>
</gene>
<organism evidence="1 2">
    <name type="scientific">Flavobacterium tagetis</name>
    <dbReference type="NCBI Taxonomy" id="2801336"/>
    <lineage>
        <taxon>Bacteria</taxon>
        <taxon>Pseudomonadati</taxon>
        <taxon>Bacteroidota</taxon>
        <taxon>Flavobacteriia</taxon>
        <taxon>Flavobacteriales</taxon>
        <taxon>Flavobacteriaceae</taxon>
        <taxon>Flavobacterium</taxon>
    </lineage>
</organism>
<reference evidence="1 2" key="1">
    <citation type="submission" date="2021-01" db="EMBL/GenBank/DDBJ databases">
        <title>Genome seq and assembly of Flavobacterium sp. GN10.</title>
        <authorList>
            <person name="Chhetri G."/>
        </authorList>
    </citation>
    <scope>NUCLEOTIDE SEQUENCE [LARGE SCALE GENOMIC DNA]</scope>
    <source>
        <strain evidence="1 2">GN10</strain>
    </source>
</reference>
<comment type="caution">
    <text evidence="1">The sequence shown here is derived from an EMBL/GenBank/DDBJ whole genome shotgun (WGS) entry which is preliminary data.</text>
</comment>
<evidence type="ECO:0000313" key="1">
    <source>
        <dbReference type="EMBL" id="MBL0737672.1"/>
    </source>
</evidence>